<feature type="transmembrane region" description="Helical" evidence="1">
    <location>
        <begin position="76"/>
        <end position="96"/>
    </location>
</feature>
<feature type="transmembrane region" description="Helical" evidence="1">
    <location>
        <begin position="33"/>
        <end position="56"/>
    </location>
</feature>
<evidence type="ECO:0000256" key="1">
    <source>
        <dbReference type="SAM" id="Phobius"/>
    </source>
</evidence>
<name>A0A3E0IYA1_9BACI</name>
<dbReference type="AlphaFoldDB" id="A0A3E0IYA1"/>
<reference evidence="2 3" key="1">
    <citation type="submission" date="2018-08" db="EMBL/GenBank/DDBJ databases">
        <title>Genome sequence of Halobacillus trueperi KCTC 3686.</title>
        <authorList>
            <person name="Cho K.H."/>
            <person name="Kwak M.-J."/>
            <person name="Kim B.-Y."/>
            <person name="Chun J."/>
        </authorList>
    </citation>
    <scope>NUCLEOTIDE SEQUENCE [LARGE SCALE GENOMIC DNA]</scope>
    <source>
        <strain evidence="2 3">KCTC 3686</strain>
    </source>
</reference>
<dbReference type="EMBL" id="QUAE01000036">
    <property type="protein sequence ID" value="REJ05637.1"/>
    <property type="molecule type" value="Genomic_DNA"/>
</dbReference>
<proteinExistence type="predicted"/>
<evidence type="ECO:0000313" key="3">
    <source>
        <dbReference type="Proteomes" id="UP000256305"/>
    </source>
</evidence>
<keyword evidence="1" id="KW-1133">Transmembrane helix</keyword>
<evidence type="ECO:0000313" key="2">
    <source>
        <dbReference type="EMBL" id="REJ05637.1"/>
    </source>
</evidence>
<keyword evidence="3" id="KW-1185">Reference proteome</keyword>
<keyword evidence="1" id="KW-0472">Membrane</keyword>
<organism evidence="2 3">
    <name type="scientific">Halobacillus trueperi</name>
    <dbReference type="NCBI Taxonomy" id="156205"/>
    <lineage>
        <taxon>Bacteria</taxon>
        <taxon>Bacillati</taxon>
        <taxon>Bacillota</taxon>
        <taxon>Bacilli</taxon>
        <taxon>Bacillales</taxon>
        <taxon>Bacillaceae</taxon>
        <taxon>Halobacillus</taxon>
    </lineage>
</organism>
<accession>A0A3E0IYA1</accession>
<gene>
    <name evidence="2" type="ORF">DYE48_20345</name>
</gene>
<dbReference type="RefSeq" id="WP_115825140.1">
    <property type="nucleotide sequence ID" value="NZ_QUAE01000036.1"/>
</dbReference>
<feature type="transmembrane region" description="Helical" evidence="1">
    <location>
        <begin position="6"/>
        <end position="26"/>
    </location>
</feature>
<keyword evidence="1" id="KW-0812">Transmembrane</keyword>
<dbReference type="Proteomes" id="UP000256305">
    <property type="component" value="Unassembled WGS sequence"/>
</dbReference>
<sequence>MSPTVPFWIVAIFYLFIIISFSMAIRMIIKKQLLISSLISIVLIPLSTILLVFSSIGRGNQNEFEYFINSVREFELWAWLWLVIFAYLLYWWYLVFRYKKQEK</sequence>
<comment type="caution">
    <text evidence="2">The sequence shown here is derived from an EMBL/GenBank/DDBJ whole genome shotgun (WGS) entry which is preliminary data.</text>
</comment>
<protein>
    <submittedName>
        <fullName evidence="2">Uncharacterized protein</fullName>
    </submittedName>
</protein>